<reference evidence="1 2" key="1">
    <citation type="submission" date="2017-06" db="EMBL/GenBank/DDBJ databases">
        <authorList>
            <person name="Kim H.J."/>
            <person name="Triplett B.A."/>
        </authorList>
    </citation>
    <scope>NUCLEOTIDE SEQUENCE [LARGE SCALE GENOMIC DNA]</scope>
</reference>
<dbReference type="KEGG" id="vg:40088492"/>
<keyword evidence="2" id="KW-1185">Reference proteome</keyword>
<protein>
    <submittedName>
        <fullName evidence="1">Uncharacterized protein</fullName>
    </submittedName>
</protein>
<accession>A0A2L0V0D1</accession>
<sequence>MYLKRVHHFRCYPSKNHLIVLENWINQLREISQGSVKYIIPLNIRGSEGREILKTYIEENFNIDDLPERSIKSIIGQLGNWDYEVLFKNFTIDGSGVNRKISVDSLKEMKFKLHRFHKTVRFEDVKIDGGSFYNRNGKWYVQLKMKYHVDDAPVQKPPLSITIVGHSLHLSDGTIIIMPPEITRFYFKHIAKKVNKEKRSILFEKQRNRIRHWMHHTLNEIMKTNTITKIEKRGKSVLKLEDFVAKIKT</sequence>
<organism evidence="1 2">
    <name type="scientific">Agrobacterium phage Atu_ph07</name>
    <dbReference type="NCBI Taxonomy" id="2024264"/>
    <lineage>
        <taxon>Viruses</taxon>
        <taxon>Duplodnaviria</taxon>
        <taxon>Heunggongvirae</taxon>
        <taxon>Uroviricota</taxon>
        <taxon>Caudoviricetes</taxon>
        <taxon>Polybotosvirus</taxon>
        <taxon>Polybotosvirus Atuph07</taxon>
    </lineage>
</organism>
<evidence type="ECO:0000313" key="1">
    <source>
        <dbReference type="EMBL" id="AUZ95248.1"/>
    </source>
</evidence>
<evidence type="ECO:0000313" key="2">
    <source>
        <dbReference type="Proteomes" id="UP000223025"/>
    </source>
</evidence>
<dbReference type="GeneID" id="40088492"/>
<dbReference type="Proteomes" id="UP000223025">
    <property type="component" value="Segment"/>
</dbReference>
<proteinExistence type="predicted"/>
<dbReference type="RefSeq" id="YP_009612154.1">
    <property type="nucleotide sequence ID" value="NC_042013.1"/>
</dbReference>
<name>A0A2L0V0D1_9CAUD</name>
<dbReference type="EMBL" id="MF403008">
    <property type="protein sequence ID" value="AUZ95248.1"/>
    <property type="molecule type" value="Genomic_DNA"/>
</dbReference>